<protein>
    <submittedName>
        <fullName evidence="1">Uncharacterized protein</fullName>
    </submittedName>
</protein>
<reference evidence="2" key="1">
    <citation type="submission" date="2015-12" db="EMBL/GenBank/DDBJ databases">
        <title>Complete genome sequences of two moderately thermophilic Paenibacillus species.</title>
        <authorList>
            <person name="Butler R.III."/>
            <person name="Wang J."/>
            <person name="Stark B.C."/>
            <person name="Pombert J.-F."/>
        </authorList>
    </citation>
    <scope>NUCLEOTIDE SEQUENCE [LARGE SCALE GENOMIC DNA]</scope>
    <source>
        <strain evidence="2">32O-Y</strain>
    </source>
</reference>
<evidence type="ECO:0000313" key="1">
    <source>
        <dbReference type="EMBL" id="ALS22156.1"/>
    </source>
</evidence>
<dbReference type="AlphaFoldDB" id="A0A0U2UG52"/>
<accession>A0A0U2UG52</accession>
<gene>
    <name evidence="1" type="ORF">IJ22_17820</name>
</gene>
<keyword evidence="2" id="KW-1185">Reference proteome</keyword>
<evidence type="ECO:0000313" key="2">
    <source>
        <dbReference type="Proteomes" id="UP000061660"/>
    </source>
</evidence>
<dbReference type="STRING" id="162209.IJ22_17820"/>
<dbReference type="Proteomes" id="UP000061660">
    <property type="component" value="Chromosome"/>
</dbReference>
<dbReference type="RefSeq" id="WP_062408476.1">
    <property type="nucleotide sequence ID" value="NZ_CP013652.1"/>
</dbReference>
<sequence length="72" mass="8652">MKKYWVGCFQLTPFYNDRLQESIFKNMVITDEYLDELGDQFQNTVAKHERGWTFDEWCAEMVGTFLWGTTIK</sequence>
<organism evidence="1 2">
    <name type="scientific">Paenibacillus naphthalenovorans</name>
    <dbReference type="NCBI Taxonomy" id="162209"/>
    <lineage>
        <taxon>Bacteria</taxon>
        <taxon>Bacillati</taxon>
        <taxon>Bacillota</taxon>
        <taxon>Bacilli</taxon>
        <taxon>Bacillales</taxon>
        <taxon>Paenibacillaceae</taxon>
        <taxon>Paenibacillus</taxon>
    </lineage>
</organism>
<dbReference type="EMBL" id="CP013652">
    <property type="protein sequence ID" value="ALS22156.1"/>
    <property type="molecule type" value="Genomic_DNA"/>
</dbReference>
<proteinExistence type="predicted"/>
<dbReference type="KEGG" id="pnp:IJ22_17820"/>
<reference evidence="1 2" key="2">
    <citation type="journal article" date="2016" name="Genome Announc.">
        <title>Complete Genome Sequences of Two Interactive Moderate Thermophiles, Paenibacillus napthalenovorans 32O-Y and Paenibacillus sp. 32O-W.</title>
        <authorList>
            <person name="Butler R.R.III."/>
            <person name="Wang J."/>
            <person name="Stark B.C."/>
            <person name="Pombert J.F."/>
        </authorList>
    </citation>
    <scope>NUCLEOTIDE SEQUENCE [LARGE SCALE GENOMIC DNA]</scope>
    <source>
        <strain evidence="1 2">32O-Y</strain>
    </source>
</reference>
<dbReference type="PATRIC" id="fig|162209.4.peg.1887"/>
<name>A0A0U2UG52_9BACL</name>